<protein>
    <submittedName>
        <fullName evidence="1">Uncharacterized protein</fullName>
    </submittedName>
</protein>
<organism evidence="1 2">
    <name type="scientific">Stylosanthes scabra</name>
    <dbReference type="NCBI Taxonomy" id="79078"/>
    <lineage>
        <taxon>Eukaryota</taxon>
        <taxon>Viridiplantae</taxon>
        <taxon>Streptophyta</taxon>
        <taxon>Embryophyta</taxon>
        <taxon>Tracheophyta</taxon>
        <taxon>Spermatophyta</taxon>
        <taxon>Magnoliopsida</taxon>
        <taxon>eudicotyledons</taxon>
        <taxon>Gunneridae</taxon>
        <taxon>Pentapetalae</taxon>
        <taxon>rosids</taxon>
        <taxon>fabids</taxon>
        <taxon>Fabales</taxon>
        <taxon>Fabaceae</taxon>
        <taxon>Papilionoideae</taxon>
        <taxon>50 kb inversion clade</taxon>
        <taxon>dalbergioids sensu lato</taxon>
        <taxon>Dalbergieae</taxon>
        <taxon>Pterocarpus clade</taxon>
        <taxon>Stylosanthes</taxon>
    </lineage>
</organism>
<evidence type="ECO:0000313" key="1">
    <source>
        <dbReference type="EMBL" id="MED6209234.1"/>
    </source>
</evidence>
<comment type="caution">
    <text evidence="1">The sequence shown here is derived from an EMBL/GenBank/DDBJ whole genome shotgun (WGS) entry which is preliminary data.</text>
</comment>
<evidence type="ECO:0000313" key="2">
    <source>
        <dbReference type="Proteomes" id="UP001341840"/>
    </source>
</evidence>
<name>A0ABU6YIX7_9FABA</name>
<keyword evidence="2" id="KW-1185">Reference proteome</keyword>
<reference evidence="1 2" key="1">
    <citation type="journal article" date="2023" name="Plants (Basel)">
        <title>Bridging the Gap: Combining Genomics and Transcriptomics Approaches to Understand Stylosanthes scabra, an Orphan Legume from the Brazilian Caatinga.</title>
        <authorList>
            <person name="Ferreira-Neto J.R.C."/>
            <person name="da Silva M.D."/>
            <person name="Binneck E."/>
            <person name="de Melo N.F."/>
            <person name="da Silva R.H."/>
            <person name="de Melo A.L.T.M."/>
            <person name="Pandolfi V."/>
            <person name="Bustamante F.O."/>
            <person name="Brasileiro-Vidal A.C."/>
            <person name="Benko-Iseppon A.M."/>
        </authorList>
    </citation>
    <scope>NUCLEOTIDE SEQUENCE [LARGE SCALE GENOMIC DNA]</scope>
    <source>
        <tissue evidence="1">Leaves</tissue>
    </source>
</reference>
<dbReference type="EMBL" id="JASCZI010242041">
    <property type="protein sequence ID" value="MED6209234.1"/>
    <property type="molecule type" value="Genomic_DNA"/>
</dbReference>
<dbReference type="Proteomes" id="UP001341840">
    <property type="component" value="Unassembled WGS sequence"/>
</dbReference>
<proteinExistence type="predicted"/>
<gene>
    <name evidence="1" type="ORF">PIB30_052758</name>
</gene>
<accession>A0ABU6YIX7</accession>
<sequence>MWLTDGRFIEVDKEAWSKMSDLSVLEKMRNLRESLRKWNKEEIGVLNRNIEVIEQEIRGVDEKTEKREVDECLLARGRALWIFVEMWYERKALYWQQLSCSRFAN</sequence>